<feature type="domain" description="Chitin-binding type-1" evidence="16">
    <location>
        <begin position="38"/>
        <end position="74"/>
    </location>
</feature>
<keyword evidence="3 13" id="KW-0147">Chitin-binding</keyword>
<dbReference type="Pfam" id="PF00182">
    <property type="entry name" value="Glyco_hydro_19"/>
    <property type="match status" value="4"/>
</dbReference>
<dbReference type="CDD" id="cd00035">
    <property type="entry name" value="ChtBD1"/>
    <property type="match status" value="3"/>
</dbReference>
<evidence type="ECO:0000256" key="8">
    <source>
        <dbReference type="ARBA" id="ARBA00023157"/>
    </source>
</evidence>
<dbReference type="InterPro" id="IPR001002">
    <property type="entry name" value="Chitin-bd_1"/>
</dbReference>
<reference evidence="17" key="1">
    <citation type="submission" date="2017-07" db="EMBL/GenBank/DDBJ databases">
        <title>Taro Niue Genome Assembly and Annotation.</title>
        <authorList>
            <person name="Atibalentja N."/>
            <person name="Keating K."/>
            <person name="Fields C.J."/>
        </authorList>
    </citation>
    <scope>NUCLEOTIDE SEQUENCE</scope>
    <source>
        <strain evidence="17">Niue_2</strain>
        <tissue evidence="17">Leaf</tissue>
    </source>
</reference>
<dbReference type="AlphaFoldDB" id="A0A843XD51"/>
<feature type="domain" description="Chitin-binding type-1" evidence="16">
    <location>
        <begin position="335"/>
        <end position="370"/>
    </location>
</feature>
<feature type="region of interest" description="Disordered" evidence="14">
    <location>
        <begin position="286"/>
        <end position="305"/>
    </location>
</feature>
<dbReference type="OrthoDB" id="5985073at2759"/>
<comment type="caution">
    <text evidence="17">The sequence shown here is derived from an EMBL/GenBank/DDBJ whole genome shotgun (WGS) entry which is preliminary data.</text>
</comment>
<comment type="similarity">
    <text evidence="12">Belongs to the glycosyl hydrolase 19 family. Chitinase class IV subfamily.</text>
</comment>
<dbReference type="CDD" id="cd00325">
    <property type="entry name" value="chitinase_GH19"/>
    <property type="match status" value="3"/>
</dbReference>
<keyword evidence="8 13" id="KW-1015">Disulfide bond</keyword>
<dbReference type="InterPro" id="IPR023346">
    <property type="entry name" value="Lysozyme-like_dom_sf"/>
</dbReference>
<protein>
    <recommendedName>
        <fullName evidence="2">chitinase</fullName>
        <ecNumber evidence="2">3.2.1.14</ecNumber>
    </recommendedName>
</protein>
<evidence type="ECO:0000256" key="14">
    <source>
        <dbReference type="SAM" id="MobiDB-lite"/>
    </source>
</evidence>
<feature type="disulfide bond" evidence="13">
    <location>
        <begin position="43"/>
        <end position="55"/>
    </location>
</feature>
<evidence type="ECO:0000256" key="4">
    <source>
        <dbReference type="ARBA" id="ARBA00022729"/>
    </source>
</evidence>
<evidence type="ECO:0000256" key="2">
    <source>
        <dbReference type="ARBA" id="ARBA00012729"/>
    </source>
</evidence>
<dbReference type="FunFam" id="3.30.60.10:FF:000003">
    <property type="entry name" value="Class IV chitinase"/>
    <property type="match status" value="1"/>
</dbReference>
<dbReference type="GO" id="GO:0006032">
    <property type="term" value="P:chitin catabolic process"/>
    <property type="evidence" value="ECO:0007669"/>
    <property type="project" value="UniProtKB-KW"/>
</dbReference>
<evidence type="ECO:0000256" key="11">
    <source>
        <dbReference type="ARBA" id="ARBA00023326"/>
    </source>
</evidence>
<feature type="signal peptide" evidence="15">
    <location>
        <begin position="1"/>
        <end position="38"/>
    </location>
</feature>
<sequence>MESPHVRLCMGRTLLALALAPLAGLFLLAGVGPDPALSQNCGCSPGLCCSQWGYCGATSDYCGAGCLQQGPCEAQARSPVAARVANTAVVLAQGRSPAANGLKVSDVVTQAFFDGIITQAGADCPGRSFYTRSAFLEAVRSYPSFGRGGSADDSKREIAAFFARITYLTRHFCYVEEVGGVDEDYCDESNVQYRCVAGKAYYGRGPLLLSWNGNYGAAGRSIGFDGLWSPERVAQDAVISFKTALWLWVTKIHPTMGQGFGATIRASTATRAAAGGRLRTPLAVPSSTKLTTESKAPHTPEPEQASLMESPNLLALALVGSFLLLAGLAPESALAQNCGCSSDLCCSRWGFCGTGSDYCGTGCQQGPCETPPPTNDVDVASVVTQAFFDGIIGQSDAGCVGRRFYTRSAFLEALGSYQRFGRVGSADDSRREIAAFFAHVTHETGHFCYIEEIDGPSRDYCDENNTQYPCVAGKGYYGRGPIQLSWNFNYGPAGQSIGFDGLGSPETVAQDPVISFKTALWFWMNNVHSLITSGQGFGSTIRAINGALECDGRNPATVNARVGYYRDYCNQLGLFYCSTASQSGVPPLVSLYINSTPCPAIFDQAHHKDQPRPTHMESPNLRALTMVMAVVFLLALHGPGSALAQNCGCGGLCCSQYGYCGTTAPYCGTGCREGPCWGSGDVNVADVVTDAFFNRIISQAGGGCPGRSFYTRSAFLSALGSFSGFGRRGNADDSRREIAAFFAHVTHETGHFCYIEEINGASRNYCNASNTQYPCAPGKAYYGRGPMQLSWNYNYGAAGQSIGFDGLRTPERVAQDPVISFKTALWFWMNNVRPVIGQGFGATIRAINSMECNGGNSGAVNARVGYYRDYCGQIGVQPGNNLYC</sequence>
<dbReference type="GO" id="GO:0006952">
    <property type="term" value="P:defense response"/>
    <property type="evidence" value="ECO:0007669"/>
    <property type="project" value="UniProtKB-KW"/>
</dbReference>
<gene>
    <name evidence="17" type="ORF">Taro_050183</name>
</gene>
<evidence type="ECO:0000256" key="5">
    <source>
        <dbReference type="ARBA" id="ARBA00022801"/>
    </source>
</evidence>
<evidence type="ECO:0000256" key="12">
    <source>
        <dbReference type="ARBA" id="ARBA00061032"/>
    </source>
</evidence>
<feature type="domain" description="Chitin-binding type-1" evidence="16">
    <location>
        <begin position="644"/>
        <end position="678"/>
    </location>
</feature>
<feature type="chain" id="PRO_5032800291" description="chitinase" evidence="15">
    <location>
        <begin position="39"/>
        <end position="884"/>
    </location>
</feature>
<keyword evidence="9" id="KW-0119">Carbohydrate metabolism</keyword>
<dbReference type="Gene3D" id="3.30.20.10">
    <property type="entry name" value="Endochitinase, domain 2"/>
    <property type="match status" value="3"/>
</dbReference>
<dbReference type="GO" id="GO:0000272">
    <property type="term" value="P:polysaccharide catabolic process"/>
    <property type="evidence" value="ECO:0007669"/>
    <property type="project" value="UniProtKB-KW"/>
</dbReference>
<keyword evidence="5" id="KW-0378">Hydrolase</keyword>
<evidence type="ECO:0000256" key="10">
    <source>
        <dbReference type="ARBA" id="ARBA00023295"/>
    </source>
</evidence>
<evidence type="ECO:0000313" key="18">
    <source>
        <dbReference type="Proteomes" id="UP000652761"/>
    </source>
</evidence>
<evidence type="ECO:0000256" key="7">
    <source>
        <dbReference type="ARBA" id="ARBA00023024"/>
    </source>
</evidence>
<evidence type="ECO:0000256" key="6">
    <source>
        <dbReference type="ARBA" id="ARBA00022821"/>
    </source>
</evidence>
<evidence type="ECO:0000259" key="16">
    <source>
        <dbReference type="PROSITE" id="PS50941"/>
    </source>
</evidence>
<dbReference type="EC" id="3.2.1.14" evidence="2"/>
<evidence type="ECO:0000256" key="9">
    <source>
        <dbReference type="ARBA" id="ARBA00023277"/>
    </source>
</evidence>
<organism evidence="17 18">
    <name type="scientific">Colocasia esculenta</name>
    <name type="common">Wild taro</name>
    <name type="synonym">Arum esculentum</name>
    <dbReference type="NCBI Taxonomy" id="4460"/>
    <lineage>
        <taxon>Eukaryota</taxon>
        <taxon>Viridiplantae</taxon>
        <taxon>Streptophyta</taxon>
        <taxon>Embryophyta</taxon>
        <taxon>Tracheophyta</taxon>
        <taxon>Spermatophyta</taxon>
        <taxon>Magnoliopsida</taxon>
        <taxon>Liliopsida</taxon>
        <taxon>Araceae</taxon>
        <taxon>Aroideae</taxon>
        <taxon>Colocasieae</taxon>
        <taxon>Colocasia</taxon>
    </lineage>
</organism>
<dbReference type="SUPFAM" id="SSF53955">
    <property type="entry name" value="Lysozyme-like"/>
    <property type="match status" value="3"/>
</dbReference>
<name>A0A843XD51_COLES</name>
<dbReference type="GO" id="GO:0008061">
    <property type="term" value="F:chitin binding"/>
    <property type="evidence" value="ECO:0007669"/>
    <property type="project" value="UniProtKB-UniRule"/>
</dbReference>
<dbReference type="SUPFAM" id="SSF57016">
    <property type="entry name" value="Plant lectins/antimicrobial peptides"/>
    <property type="match status" value="3"/>
</dbReference>
<dbReference type="PROSITE" id="PS00773">
    <property type="entry name" value="CHITINASE_19_1"/>
    <property type="match status" value="3"/>
</dbReference>
<keyword evidence="6" id="KW-0611">Plant defense</keyword>
<dbReference type="GO" id="GO:0008843">
    <property type="term" value="F:endochitinase activity"/>
    <property type="evidence" value="ECO:0007669"/>
    <property type="project" value="UniProtKB-EC"/>
</dbReference>
<dbReference type="PANTHER" id="PTHR22595">
    <property type="entry name" value="CHITINASE-RELATED"/>
    <property type="match status" value="1"/>
</dbReference>
<evidence type="ECO:0000313" key="17">
    <source>
        <dbReference type="EMBL" id="MQM17215.1"/>
    </source>
</evidence>
<dbReference type="Proteomes" id="UP000652761">
    <property type="component" value="Unassembled WGS sequence"/>
</dbReference>
<dbReference type="SMART" id="SM00270">
    <property type="entry name" value="ChtBD1"/>
    <property type="match status" value="3"/>
</dbReference>
<dbReference type="InterPro" id="IPR000726">
    <property type="entry name" value="Glyco_hydro_19_cat"/>
</dbReference>
<evidence type="ECO:0000256" key="1">
    <source>
        <dbReference type="ARBA" id="ARBA00000822"/>
    </source>
</evidence>
<dbReference type="Gene3D" id="3.30.60.10">
    <property type="entry name" value="Endochitinase-like"/>
    <property type="match status" value="3"/>
</dbReference>
<dbReference type="PROSITE" id="PS50941">
    <property type="entry name" value="CHIT_BIND_I_2"/>
    <property type="match status" value="3"/>
</dbReference>
<dbReference type="PROSITE" id="PS00774">
    <property type="entry name" value="CHITINASE_19_2"/>
    <property type="match status" value="2"/>
</dbReference>
<comment type="catalytic activity">
    <reaction evidence="1">
        <text>Random endo-hydrolysis of N-acetyl-beta-D-glucosaminide (1-&gt;4)-beta-linkages in chitin and chitodextrins.</text>
        <dbReference type="EC" id="3.2.1.14"/>
    </reaction>
</comment>
<accession>A0A843XD51</accession>
<dbReference type="FunFam" id="1.10.530.10:FF:000052">
    <property type="entry name" value="Endochitinase PR4"/>
    <property type="match status" value="2"/>
</dbReference>
<feature type="disulfide bond" evidence="13">
    <location>
        <begin position="345"/>
        <end position="359"/>
    </location>
</feature>
<dbReference type="PROSITE" id="PS00026">
    <property type="entry name" value="CHIT_BIND_I_1"/>
    <property type="match status" value="3"/>
</dbReference>
<keyword evidence="7" id="KW-0146">Chitin degradation</keyword>
<dbReference type="GO" id="GO:0016998">
    <property type="term" value="P:cell wall macromolecule catabolic process"/>
    <property type="evidence" value="ECO:0007669"/>
    <property type="project" value="InterPro"/>
</dbReference>
<dbReference type="Gene3D" id="1.10.530.10">
    <property type="match status" value="3"/>
</dbReference>
<evidence type="ECO:0000256" key="13">
    <source>
        <dbReference type="PROSITE-ProRule" id="PRU00261"/>
    </source>
</evidence>
<feature type="disulfide bond" evidence="13">
    <location>
        <begin position="340"/>
        <end position="352"/>
    </location>
</feature>
<evidence type="ECO:0000256" key="3">
    <source>
        <dbReference type="ARBA" id="ARBA00022669"/>
    </source>
</evidence>
<proteinExistence type="inferred from homology"/>
<dbReference type="InterPro" id="IPR036861">
    <property type="entry name" value="Endochitinase-like_sf"/>
</dbReference>
<feature type="disulfide bond" evidence="13">
    <location>
        <begin position="653"/>
        <end position="667"/>
    </location>
</feature>
<dbReference type="InterPro" id="IPR018371">
    <property type="entry name" value="Chitin-binding_1_CS"/>
</dbReference>
<keyword evidence="18" id="KW-1185">Reference proteome</keyword>
<dbReference type="EMBL" id="NMUH01007412">
    <property type="protein sequence ID" value="MQM17215.1"/>
    <property type="molecule type" value="Genomic_DNA"/>
</dbReference>
<dbReference type="PANTHER" id="PTHR22595:SF193">
    <property type="entry name" value="ENDOCHITINASE EP3"/>
    <property type="match status" value="1"/>
</dbReference>
<feature type="disulfide bond" evidence="13">
    <location>
        <begin position="48"/>
        <end position="62"/>
    </location>
</feature>
<dbReference type="Pfam" id="PF00187">
    <property type="entry name" value="Chitin_bind_1"/>
    <property type="match status" value="2"/>
</dbReference>
<keyword evidence="10" id="KW-0326">Glycosidase</keyword>
<comment type="caution">
    <text evidence="13">Lacks conserved residue(s) required for the propagation of feature annotation.</text>
</comment>
<dbReference type="FunFam" id="3.30.20.10:FF:000001">
    <property type="entry name" value="Endochitinase (Chitinase)"/>
    <property type="match status" value="3"/>
</dbReference>
<keyword evidence="11" id="KW-0624">Polysaccharide degradation</keyword>
<keyword evidence="4 15" id="KW-0732">Signal</keyword>
<evidence type="ECO:0000256" key="15">
    <source>
        <dbReference type="SAM" id="SignalP"/>
    </source>
</evidence>